<dbReference type="Proteomes" id="UP000317371">
    <property type="component" value="Unassembled WGS sequence"/>
</dbReference>
<evidence type="ECO:0000256" key="1">
    <source>
        <dbReference type="SAM" id="Phobius"/>
    </source>
</evidence>
<protein>
    <submittedName>
        <fullName evidence="2">Uncharacterized protein</fullName>
    </submittedName>
</protein>
<dbReference type="InParanoid" id="A0A540VLM9"/>
<dbReference type="RefSeq" id="WP_141608406.1">
    <property type="nucleotide sequence ID" value="NZ_VIGC02000002.1"/>
</dbReference>
<evidence type="ECO:0000313" key="2">
    <source>
        <dbReference type="EMBL" id="TQE97679.1"/>
    </source>
</evidence>
<feature type="transmembrane region" description="Helical" evidence="1">
    <location>
        <begin position="33"/>
        <end position="53"/>
    </location>
</feature>
<evidence type="ECO:0000313" key="3">
    <source>
        <dbReference type="Proteomes" id="UP000317371"/>
    </source>
</evidence>
<keyword evidence="1" id="KW-1133">Transmembrane helix</keyword>
<comment type="caution">
    <text evidence="2">The sequence shown here is derived from an EMBL/GenBank/DDBJ whole genome shotgun (WGS) entry which is preliminary data.</text>
</comment>
<keyword evidence="3" id="KW-1185">Reference proteome</keyword>
<name>A0A540VLM9_9CHLR</name>
<gene>
    <name evidence="2" type="ORF">FKZ61_02060</name>
</gene>
<dbReference type="OrthoDB" id="9822163at2"/>
<sequence>MPDLFELVQQLLQRWELDQFPSLSRILAAMDPVAWTLIGLLAAAIVLGIFFTLSTRRSFLATDEIESTPEILLARLKQDPTRMSPLSIISRLGAEATLELLEYGDQIRTKEWRYRWSAVREELLRLLSQQNAFGPTYALARYYRSADPQEPDTIRIRRTVLIHKLGQLRYLEPNPDGKPAQLRIRCHPAEVEGDLGFEGETLWLMPDEPAPPAEGPIIEMEPIDFHTLQDAELRIHIRRTPTVGGGFRLVLRKRRKMWIVVDEEVEWVS</sequence>
<keyword evidence="1" id="KW-0472">Membrane</keyword>
<proteinExistence type="predicted"/>
<keyword evidence="1" id="KW-0812">Transmembrane</keyword>
<dbReference type="EMBL" id="VIGC01000002">
    <property type="protein sequence ID" value="TQE97679.1"/>
    <property type="molecule type" value="Genomic_DNA"/>
</dbReference>
<reference evidence="2 3" key="1">
    <citation type="submission" date="2019-06" db="EMBL/GenBank/DDBJ databases">
        <title>Genome sequence of Litorilinea aerophila BAA-2444.</title>
        <authorList>
            <person name="Maclea K.S."/>
            <person name="Maurais E.G."/>
            <person name="Iannazzi L.C."/>
        </authorList>
    </citation>
    <scope>NUCLEOTIDE SEQUENCE [LARGE SCALE GENOMIC DNA]</scope>
    <source>
        <strain evidence="2 3">ATCC BAA-2444</strain>
    </source>
</reference>
<dbReference type="AlphaFoldDB" id="A0A540VLM9"/>
<accession>A0A540VLM9</accession>
<organism evidence="2 3">
    <name type="scientific">Litorilinea aerophila</name>
    <dbReference type="NCBI Taxonomy" id="1204385"/>
    <lineage>
        <taxon>Bacteria</taxon>
        <taxon>Bacillati</taxon>
        <taxon>Chloroflexota</taxon>
        <taxon>Caldilineae</taxon>
        <taxon>Caldilineales</taxon>
        <taxon>Caldilineaceae</taxon>
        <taxon>Litorilinea</taxon>
    </lineage>
</organism>